<evidence type="ECO:0000256" key="1">
    <source>
        <dbReference type="ARBA" id="ARBA00001033"/>
    </source>
</evidence>
<dbReference type="PANTHER" id="PTHR20854">
    <property type="entry name" value="INOSITOL MONOPHOSPHATASE"/>
    <property type="match status" value="1"/>
</dbReference>
<dbReference type="EMBL" id="JACBZS010000001">
    <property type="protein sequence ID" value="NYI69978.1"/>
    <property type="molecule type" value="Genomic_DNA"/>
</dbReference>
<dbReference type="CDD" id="cd01637">
    <property type="entry name" value="IMPase_like"/>
    <property type="match status" value="1"/>
</dbReference>
<dbReference type="Proteomes" id="UP000527616">
    <property type="component" value="Unassembled WGS sequence"/>
</dbReference>
<organism evidence="7 8">
    <name type="scientific">Naumannella cuiyingiana</name>
    <dbReference type="NCBI Taxonomy" id="1347891"/>
    <lineage>
        <taxon>Bacteria</taxon>
        <taxon>Bacillati</taxon>
        <taxon>Actinomycetota</taxon>
        <taxon>Actinomycetes</taxon>
        <taxon>Propionibacteriales</taxon>
        <taxon>Propionibacteriaceae</taxon>
        <taxon>Naumannella</taxon>
    </lineage>
</organism>
<dbReference type="Gene3D" id="3.30.540.10">
    <property type="entry name" value="Fructose-1,6-Bisphosphatase, subunit A, domain 1"/>
    <property type="match status" value="1"/>
</dbReference>
<evidence type="ECO:0000256" key="5">
    <source>
        <dbReference type="ARBA" id="ARBA00022842"/>
    </source>
</evidence>
<dbReference type="Pfam" id="PF00459">
    <property type="entry name" value="Inositol_P"/>
    <property type="match status" value="1"/>
</dbReference>
<evidence type="ECO:0000313" key="7">
    <source>
        <dbReference type="EMBL" id="NYI69978.1"/>
    </source>
</evidence>
<keyword evidence="5 6" id="KW-0460">Magnesium</keyword>
<dbReference type="Gene3D" id="3.40.190.80">
    <property type="match status" value="1"/>
</dbReference>
<evidence type="ECO:0000256" key="2">
    <source>
        <dbReference type="ARBA" id="ARBA00013106"/>
    </source>
</evidence>
<dbReference type="GO" id="GO:0006020">
    <property type="term" value="P:inositol metabolic process"/>
    <property type="evidence" value="ECO:0007669"/>
    <property type="project" value="TreeGrafter"/>
</dbReference>
<dbReference type="GO" id="GO:0046854">
    <property type="term" value="P:phosphatidylinositol phosphate biosynthetic process"/>
    <property type="evidence" value="ECO:0007669"/>
    <property type="project" value="InterPro"/>
</dbReference>
<feature type="binding site" evidence="6">
    <location>
        <position position="97"/>
    </location>
    <ligand>
        <name>Mg(2+)</name>
        <dbReference type="ChEBI" id="CHEBI:18420"/>
        <label>1</label>
        <note>catalytic</note>
    </ligand>
</feature>
<dbReference type="PROSITE" id="PS00629">
    <property type="entry name" value="IMP_1"/>
    <property type="match status" value="1"/>
</dbReference>
<dbReference type="EC" id="3.1.3.25" evidence="2"/>
<dbReference type="AlphaFoldDB" id="A0A7Z0IJZ8"/>
<keyword evidence="3 6" id="KW-0479">Metal-binding</keyword>
<dbReference type="GO" id="GO:0046872">
    <property type="term" value="F:metal ion binding"/>
    <property type="evidence" value="ECO:0007669"/>
    <property type="project" value="UniProtKB-KW"/>
</dbReference>
<gene>
    <name evidence="7" type="ORF">GGQ54_000538</name>
</gene>
<feature type="binding site" evidence="6">
    <location>
        <position position="74"/>
    </location>
    <ligand>
        <name>Mg(2+)</name>
        <dbReference type="ChEBI" id="CHEBI:18420"/>
        <label>1</label>
        <note>catalytic</note>
    </ligand>
</feature>
<evidence type="ECO:0000256" key="3">
    <source>
        <dbReference type="ARBA" id="ARBA00022723"/>
    </source>
</evidence>
<evidence type="ECO:0000256" key="4">
    <source>
        <dbReference type="ARBA" id="ARBA00022801"/>
    </source>
</evidence>
<proteinExistence type="predicted"/>
<sequence length="261" mass="27890">MPRFTLDDTSTESVLGLLERVAAEIINPRFRALSGGQIAEKKPGDYVTVADRESEAALTETLQAADPGAFVVGEEAVAADPGLLDRLAAAEHAYVIDPLDGTRNFVRGSDDHAMLLAELRDGEAVRGWIWQPQHQLAVVAERGRGVLRNGARVVAPPVNDPPNVATSMSTRHFDPPGIEAVRTRWCCGVDYPDLLAGTIDALAYRNPKPWDHAAGALMVRELGGVVRFADGTDYVPGRPVESGQILLVASSPAVAEQIGRG</sequence>
<dbReference type="PANTHER" id="PTHR20854:SF4">
    <property type="entry name" value="INOSITOL-1-MONOPHOSPHATASE-RELATED"/>
    <property type="match status" value="1"/>
</dbReference>
<dbReference type="RefSeq" id="WP_218843645.1">
    <property type="nucleotide sequence ID" value="NZ_JACBZS010000001.1"/>
</dbReference>
<evidence type="ECO:0000256" key="6">
    <source>
        <dbReference type="PIRSR" id="PIRSR600760-2"/>
    </source>
</evidence>
<comment type="cofactor">
    <cofactor evidence="6">
        <name>Mg(2+)</name>
        <dbReference type="ChEBI" id="CHEBI:18420"/>
    </cofactor>
</comment>
<feature type="binding site" evidence="6">
    <location>
        <position position="99"/>
    </location>
    <ligand>
        <name>Mg(2+)</name>
        <dbReference type="ChEBI" id="CHEBI:18420"/>
        <label>1</label>
        <note>catalytic</note>
    </ligand>
</feature>
<keyword evidence="8" id="KW-1185">Reference proteome</keyword>
<dbReference type="InterPro" id="IPR020550">
    <property type="entry name" value="Inositol_monophosphatase_CS"/>
</dbReference>
<dbReference type="GO" id="GO:0008934">
    <property type="term" value="F:inositol monophosphate 1-phosphatase activity"/>
    <property type="evidence" value="ECO:0007669"/>
    <property type="project" value="TreeGrafter"/>
</dbReference>
<evidence type="ECO:0000313" key="8">
    <source>
        <dbReference type="Proteomes" id="UP000527616"/>
    </source>
</evidence>
<dbReference type="GO" id="GO:0007165">
    <property type="term" value="P:signal transduction"/>
    <property type="evidence" value="ECO:0007669"/>
    <property type="project" value="TreeGrafter"/>
</dbReference>
<dbReference type="PRINTS" id="PR00377">
    <property type="entry name" value="IMPHPHTASES"/>
</dbReference>
<dbReference type="InterPro" id="IPR000760">
    <property type="entry name" value="Inositol_monophosphatase-like"/>
</dbReference>
<dbReference type="SUPFAM" id="SSF56655">
    <property type="entry name" value="Carbohydrate phosphatase"/>
    <property type="match status" value="1"/>
</dbReference>
<accession>A0A7Z0IJZ8</accession>
<protein>
    <recommendedName>
        <fullName evidence="2">inositol-phosphate phosphatase</fullName>
        <ecNumber evidence="2">3.1.3.25</ecNumber>
    </recommendedName>
</protein>
<dbReference type="PROSITE" id="PS00630">
    <property type="entry name" value="IMP_2"/>
    <property type="match status" value="1"/>
</dbReference>
<feature type="binding site" evidence="6">
    <location>
        <position position="100"/>
    </location>
    <ligand>
        <name>Mg(2+)</name>
        <dbReference type="ChEBI" id="CHEBI:18420"/>
        <label>1</label>
        <note>catalytic</note>
    </ligand>
</feature>
<name>A0A7Z0IJZ8_9ACTN</name>
<comment type="catalytic activity">
    <reaction evidence="1">
        <text>a myo-inositol phosphate + H2O = myo-inositol + phosphate</text>
        <dbReference type="Rhea" id="RHEA:24056"/>
        <dbReference type="ChEBI" id="CHEBI:15377"/>
        <dbReference type="ChEBI" id="CHEBI:17268"/>
        <dbReference type="ChEBI" id="CHEBI:43474"/>
        <dbReference type="ChEBI" id="CHEBI:84139"/>
        <dbReference type="EC" id="3.1.3.25"/>
    </reaction>
</comment>
<keyword evidence="4" id="KW-0378">Hydrolase</keyword>
<reference evidence="7 8" key="1">
    <citation type="submission" date="2020-07" db="EMBL/GenBank/DDBJ databases">
        <title>Sequencing the genomes of 1000 actinobacteria strains.</title>
        <authorList>
            <person name="Klenk H.-P."/>
        </authorList>
    </citation>
    <scope>NUCLEOTIDE SEQUENCE [LARGE SCALE GENOMIC DNA]</scope>
    <source>
        <strain evidence="7 8">DSM 103164</strain>
    </source>
</reference>
<comment type="caution">
    <text evidence="7">The sequence shown here is derived from an EMBL/GenBank/DDBJ whole genome shotgun (WGS) entry which is preliminary data.</text>
</comment>
<dbReference type="InterPro" id="IPR020583">
    <property type="entry name" value="Inositol_monoP_metal-BS"/>
</dbReference>
<feature type="binding site" evidence="6">
    <location>
        <position position="211"/>
    </location>
    <ligand>
        <name>Mg(2+)</name>
        <dbReference type="ChEBI" id="CHEBI:18420"/>
        <label>1</label>
        <note>catalytic</note>
    </ligand>
</feature>